<dbReference type="Pfam" id="PF00535">
    <property type="entry name" value="Glycos_transf_2"/>
    <property type="match status" value="1"/>
</dbReference>
<accession>A0A7K1Y468</accession>
<protein>
    <submittedName>
        <fullName evidence="5">Glycosyltransferase</fullName>
    </submittedName>
</protein>
<dbReference type="SUPFAM" id="SSF53448">
    <property type="entry name" value="Nucleotide-diphospho-sugar transferases"/>
    <property type="match status" value="1"/>
</dbReference>
<sequence length="333" mass="38650">MSNNRYRVCVVTLTYSNRWQFLEQVLKRALAADAVVNVVLVDNGSTYPVRGQLFDDRIILLQNVENLGSAGGYQQGIRYAFKEVDCDFIWLLDDDNLPDTNALEELLNHWDTIPGPANRKALFSFRTDRLPHVKIAMGEDPGRYYLVPDNFLGFHLFRIVKNQYLKLLGKFKKTGPFADHVKIPYVPYGGLLLHKELVREIGYPDERFYLYVDDSEYSYRITQRNGAIWLVPASRIVDIDRSQGLTYHKKAFHSHLLDQWSFRTYYHVRNRMFFYSHVSLRNNFIFGINKTLYLTFLQIISILSDKRSAYKKLLGAVKDGLKGNLGKADPGKF</sequence>
<dbReference type="AlphaFoldDB" id="A0A7K1Y468"/>
<dbReference type="PANTHER" id="PTHR43179">
    <property type="entry name" value="RHAMNOSYLTRANSFERASE WBBL"/>
    <property type="match status" value="1"/>
</dbReference>
<organism evidence="5 6">
    <name type="scientific">Hufsiella ginkgonis</name>
    <dbReference type="NCBI Taxonomy" id="2695274"/>
    <lineage>
        <taxon>Bacteria</taxon>
        <taxon>Pseudomonadati</taxon>
        <taxon>Bacteroidota</taxon>
        <taxon>Sphingobacteriia</taxon>
        <taxon>Sphingobacteriales</taxon>
        <taxon>Sphingobacteriaceae</taxon>
        <taxon>Hufsiella</taxon>
    </lineage>
</organism>
<dbReference type="GO" id="GO:0016757">
    <property type="term" value="F:glycosyltransferase activity"/>
    <property type="evidence" value="ECO:0007669"/>
    <property type="project" value="UniProtKB-KW"/>
</dbReference>
<keyword evidence="3 5" id="KW-0808">Transferase</keyword>
<evidence type="ECO:0000256" key="1">
    <source>
        <dbReference type="ARBA" id="ARBA00006739"/>
    </source>
</evidence>
<evidence type="ECO:0000256" key="3">
    <source>
        <dbReference type="ARBA" id="ARBA00022679"/>
    </source>
</evidence>
<evidence type="ECO:0000313" key="6">
    <source>
        <dbReference type="Proteomes" id="UP000451233"/>
    </source>
</evidence>
<comment type="similarity">
    <text evidence="1">Belongs to the glycosyltransferase 2 family.</text>
</comment>
<comment type="caution">
    <text evidence="5">The sequence shown here is derived from an EMBL/GenBank/DDBJ whole genome shotgun (WGS) entry which is preliminary data.</text>
</comment>
<dbReference type="PANTHER" id="PTHR43179:SF12">
    <property type="entry name" value="GALACTOFURANOSYLTRANSFERASE GLFT2"/>
    <property type="match status" value="1"/>
</dbReference>
<feature type="domain" description="Glycosyltransferase 2-like" evidence="4">
    <location>
        <begin position="10"/>
        <end position="112"/>
    </location>
</feature>
<keyword evidence="6" id="KW-1185">Reference proteome</keyword>
<evidence type="ECO:0000313" key="5">
    <source>
        <dbReference type="EMBL" id="MXV17496.1"/>
    </source>
</evidence>
<reference evidence="5 6" key="1">
    <citation type="submission" date="2019-11" db="EMBL/GenBank/DDBJ databases">
        <title>Pedobacter sp. HMF7056 Genome sequencing and assembly.</title>
        <authorList>
            <person name="Kang H."/>
            <person name="Kim H."/>
            <person name="Joh K."/>
        </authorList>
    </citation>
    <scope>NUCLEOTIDE SEQUENCE [LARGE SCALE GENOMIC DNA]</scope>
    <source>
        <strain evidence="5 6">HMF7056</strain>
    </source>
</reference>
<gene>
    <name evidence="5" type="ORF">GS398_19510</name>
</gene>
<dbReference type="InterPro" id="IPR001173">
    <property type="entry name" value="Glyco_trans_2-like"/>
</dbReference>
<name>A0A7K1Y468_9SPHI</name>
<proteinExistence type="inferred from homology"/>
<dbReference type="EMBL" id="WVHS01000005">
    <property type="protein sequence ID" value="MXV17496.1"/>
    <property type="molecule type" value="Genomic_DNA"/>
</dbReference>
<keyword evidence="2" id="KW-0328">Glycosyltransferase</keyword>
<dbReference type="Proteomes" id="UP000451233">
    <property type="component" value="Unassembled WGS sequence"/>
</dbReference>
<evidence type="ECO:0000256" key="2">
    <source>
        <dbReference type="ARBA" id="ARBA00022676"/>
    </source>
</evidence>
<evidence type="ECO:0000259" key="4">
    <source>
        <dbReference type="Pfam" id="PF00535"/>
    </source>
</evidence>
<dbReference type="Gene3D" id="3.90.550.10">
    <property type="entry name" value="Spore Coat Polysaccharide Biosynthesis Protein SpsA, Chain A"/>
    <property type="match status" value="1"/>
</dbReference>
<dbReference type="InterPro" id="IPR029044">
    <property type="entry name" value="Nucleotide-diphossugar_trans"/>
</dbReference>